<dbReference type="InterPro" id="IPR009010">
    <property type="entry name" value="Asp_de-COase-like_dom_sf"/>
</dbReference>
<evidence type="ECO:0000256" key="7">
    <source>
        <dbReference type="ARBA" id="ARBA00022630"/>
    </source>
</evidence>
<comment type="cofactor">
    <cofactor evidence="2">
        <name>[4Fe-4S] cluster</name>
        <dbReference type="ChEBI" id="CHEBI:49883"/>
    </cofactor>
</comment>
<dbReference type="GO" id="GO:0016020">
    <property type="term" value="C:membrane"/>
    <property type="evidence" value="ECO:0007669"/>
    <property type="project" value="TreeGrafter"/>
</dbReference>
<proteinExistence type="inferred from homology"/>
<dbReference type="GO" id="GO:0043546">
    <property type="term" value="F:molybdopterin cofactor binding"/>
    <property type="evidence" value="ECO:0007669"/>
    <property type="project" value="InterPro"/>
</dbReference>
<organism evidence="15">
    <name type="scientific">mine drainage metagenome</name>
    <dbReference type="NCBI Taxonomy" id="410659"/>
    <lineage>
        <taxon>unclassified sequences</taxon>
        <taxon>metagenomes</taxon>
        <taxon>ecological metagenomes</taxon>
    </lineage>
</organism>
<dbReference type="PANTHER" id="PTHR43105:SF9">
    <property type="entry name" value="NADPH-FE(3+) OXIDOREDUCTASE SUBUNIT ALPHA"/>
    <property type="match status" value="1"/>
</dbReference>
<keyword evidence="9" id="KW-0274">FAD</keyword>
<evidence type="ECO:0000256" key="11">
    <source>
        <dbReference type="ARBA" id="ARBA00023004"/>
    </source>
</evidence>
<dbReference type="PRINTS" id="PR00368">
    <property type="entry name" value="FADPNR"/>
</dbReference>
<dbReference type="Pfam" id="PF04879">
    <property type="entry name" value="Molybdop_Fe4S4"/>
    <property type="match status" value="1"/>
</dbReference>
<reference evidence="15" key="1">
    <citation type="submission" date="2016-10" db="EMBL/GenBank/DDBJ databases">
        <title>Sequence of Gallionella enrichment culture.</title>
        <authorList>
            <person name="Poehlein A."/>
            <person name="Muehling M."/>
            <person name="Daniel R."/>
        </authorList>
    </citation>
    <scope>NUCLEOTIDE SEQUENCE</scope>
</reference>
<keyword evidence="5" id="KW-0004">4Fe-4S</keyword>
<dbReference type="GO" id="GO:0016491">
    <property type="term" value="F:oxidoreductase activity"/>
    <property type="evidence" value="ECO:0007669"/>
    <property type="project" value="UniProtKB-KW"/>
</dbReference>
<dbReference type="SMART" id="SM00926">
    <property type="entry name" value="Molybdop_Fe4S4"/>
    <property type="match status" value="1"/>
</dbReference>
<keyword evidence="10 15" id="KW-0560">Oxidoreductase</keyword>
<dbReference type="SUPFAM" id="SSF50692">
    <property type="entry name" value="ADC-like"/>
    <property type="match status" value="1"/>
</dbReference>
<dbReference type="InterPro" id="IPR027467">
    <property type="entry name" value="MopterinOxRdtase_cofactor_BS"/>
</dbReference>
<dbReference type="InterPro" id="IPR006657">
    <property type="entry name" value="MoPterin_dinucl-bd_dom"/>
</dbReference>
<dbReference type="Gene3D" id="1.10.10.1100">
    <property type="entry name" value="BFD-like [2Fe-2S]-binding domain"/>
    <property type="match status" value="1"/>
</dbReference>
<accession>A0A1J5RE59</accession>
<dbReference type="InterPro" id="IPR050123">
    <property type="entry name" value="Prok_molybdopt-oxidoreductase"/>
</dbReference>
<evidence type="ECO:0000256" key="6">
    <source>
        <dbReference type="ARBA" id="ARBA00022505"/>
    </source>
</evidence>
<dbReference type="InterPro" id="IPR041854">
    <property type="entry name" value="BFD-like_2Fe2S-bd_dom_sf"/>
</dbReference>
<dbReference type="InterPro" id="IPR036188">
    <property type="entry name" value="FAD/NAD-bd_sf"/>
</dbReference>
<dbReference type="EC" id="1.7.99.4" evidence="15"/>
<dbReference type="InterPro" id="IPR007419">
    <property type="entry name" value="BFD-like_2Fe2S-bd_dom"/>
</dbReference>
<protein>
    <submittedName>
        <fullName evidence="15">Nitrate reductase</fullName>
        <ecNumber evidence="15">1.7.99.4</ecNumber>
    </submittedName>
</protein>
<gene>
    <name evidence="15" type="primary">narB_2</name>
    <name evidence="15" type="ORF">GALL_244010</name>
</gene>
<comment type="caution">
    <text evidence="15">The sequence shown here is derived from an EMBL/GenBank/DDBJ whole genome shotgun (WGS) entry which is preliminary data.</text>
</comment>
<name>A0A1J5RE59_9ZZZZ</name>
<dbReference type="EMBL" id="MLJW01000203">
    <property type="protein sequence ID" value="OIQ93642.1"/>
    <property type="molecule type" value="Genomic_DNA"/>
</dbReference>
<dbReference type="FunFam" id="2.40.40.20:FF:000005">
    <property type="entry name" value="Periplasmic nitrate reductase"/>
    <property type="match status" value="1"/>
</dbReference>
<dbReference type="CDD" id="cd02754">
    <property type="entry name" value="MopB_Nitrate-R-NapA-like"/>
    <property type="match status" value="1"/>
</dbReference>
<evidence type="ECO:0000256" key="5">
    <source>
        <dbReference type="ARBA" id="ARBA00022485"/>
    </source>
</evidence>
<dbReference type="Gene3D" id="3.50.50.60">
    <property type="entry name" value="FAD/NAD(P)-binding domain"/>
    <property type="match status" value="2"/>
</dbReference>
<comment type="similarity">
    <text evidence="4">Belongs to the prokaryotic molybdopterin-containing oxidoreductase family. NasA/NapA/NarB subfamily.</text>
</comment>
<dbReference type="Gene3D" id="2.20.25.90">
    <property type="entry name" value="ADC-like domains"/>
    <property type="match status" value="1"/>
</dbReference>
<dbReference type="SUPFAM" id="SSF51905">
    <property type="entry name" value="FAD/NAD(P)-binding domain"/>
    <property type="match status" value="1"/>
</dbReference>
<keyword evidence="8" id="KW-0479">Metal-binding</keyword>
<dbReference type="AlphaFoldDB" id="A0A1J5RE59"/>
<sequence>MSEDRNLKKSFTTTCCYCGVGCGIVVQKDKNGNITVEGDKDHPVNKGMLCSKGMNLHHTANDKSDRLLYPQMRYNKNMPLQRVSWNAALERTAAVFKTFIDKHGKDSVAFYVSGQCLTEEYYVVNKLIKGFIGSNNIDTNSRLCMSSAVAGYKMSLGEDSVPVCYDDIELADCFFVTGANPAWCHPILWRRVEAHKTANPSVKIITVDPRKTDTCSIADLHLQINPGTDIVLNHAIGRVLIENGDIDFSFIKNYTEGFDEYKEVVLKRTIKDAAALCGIKESDIFLAAKYIGEAKGFITMWTMGLNQSAVGVNKNLSLINLNLITGHIGKPGSGPFSLTGQPNAMGGREVGGLSNMLPAHRNLNNPAHRNEMQVFWGGSKIAEKPGLTATEMFDALNDGRLKAIWIICTNPLISLPNVHIAEQGLKNAKFVVVQDISNKIETLQYADAVLPAATWTEKEGTMTNSERRISYLNKIIDAPGEALPDAEIICRFAKQMGYHGFDFENNAAIYKEHATLTAGTNIDISGLNYNILKEKKSVQWPFKKDEKNNGTQRLFTNKIFYTASAKAFIHAVPDALTSEMPDDDFPLILTTGRIRDQWHTMSRSGKVNKLKQHISEAFIEINPVDAEKLLIDENDLVVVKSRRGEVRLKAKITNTIKRGVVFLPMHWGKILGNDLNRANNVTSNLIDPVSKEPDFKFCAVSVEKYKKPQQKIVVVGAGAGAFGFVKAYRALNTEDEIVIFSKENFPFYNRVMLPDYINGTQQWEQLIKMSDEEENYFNISLHRGVSVENIDRKNKIITDSNGVEHSYDLLLMATGSRAAMLKDVPPLKGIFSMRSRIDADNFKNHVDAAKGKVIILGGGLLGIELAASLREVNVEATVIQRTSRLMSKQLDALGSQLLHEELIDKGVDIYYNDEIERFLGNTAVEGIKLKSGIEIPCQAIVVAVGTVPNIELAKACGLDCKRGVNVNEYLQTNDNSIYAVGEIAEFRNFLYGITAAAEEQAAIVAKHISGDIAHYYSGSLLMNILKMHGTDLCSLGLAEAPANDPAFEEVVFIDKAKRYYKKCIIQNDRLVGAILIGDKTEFIEFKDLIQNKTELSEKRLQLLRSGKKAEPVIGRLVCSCGNIGEGNVTNKIKEGNIELKSLCEASGAGLGCGSCRAEVQTILEKEMLKALVSANELSLIEK</sequence>
<dbReference type="Gene3D" id="2.40.40.20">
    <property type="match status" value="1"/>
</dbReference>
<evidence type="ECO:0000256" key="12">
    <source>
        <dbReference type="ARBA" id="ARBA00023014"/>
    </source>
</evidence>
<dbReference type="Gene3D" id="3.30.390.30">
    <property type="match status" value="1"/>
</dbReference>
<keyword evidence="12" id="KW-0411">Iron-sulfur</keyword>
<evidence type="ECO:0000256" key="10">
    <source>
        <dbReference type="ARBA" id="ARBA00023002"/>
    </source>
</evidence>
<dbReference type="PROSITE" id="PS51669">
    <property type="entry name" value="4FE4S_MOW_BIS_MGD"/>
    <property type="match status" value="1"/>
</dbReference>
<evidence type="ECO:0000256" key="1">
    <source>
        <dbReference type="ARBA" id="ARBA00001942"/>
    </source>
</evidence>
<dbReference type="Pfam" id="PF04324">
    <property type="entry name" value="Fer2_BFD"/>
    <property type="match status" value="1"/>
</dbReference>
<evidence type="ECO:0000256" key="4">
    <source>
        <dbReference type="ARBA" id="ARBA00008747"/>
    </source>
</evidence>
<dbReference type="InterPro" id="IPR041957">
    <property type="entry name" value="CT_Nitrate-R-NapA-like"/>
</dbReference>
<evidence type="ECO:0000313" key="15">
    <source>
        <dbReference type="EMBL" id="OIQ93642.1"/>
    </source>
</evidence>
<evidence type="ECO:0000259" key="14">
    <source>
        <dbReference type="PROSITE" id="PS51669"/>
    </source>
</evidence>
<keyword evidence="6" id="KW-0500">Molybdenum</keyword>
<dbReference type="Pfam" id="PF00384">
    <property type="entry name" value="Molybdopterin"/>
    <property type="match status" value="1"/>
</dbReference>
<dbReference type="PROSITE" id="PS00551">
    <property type="entry name" value="MOLYBDOPTERIN_PROK_1"/>
    <property type="match status" value="1"/>
</dbReference>
<dbReference type="InterPro" id="IPR006656">
    <property type="entry name" value="Mopterin_OxRdtase"/>
</dbReference>
<comment type="cofactor">
    <cofactor evidence="1">
        <name>Mo-bis(molybdopterin guanine dinucleotide)</name>
        <dbReference type="ChEBI" id="CHEBI:60539"/>
    </cofactor>
</comment>
<evidence type="ECO:0000256" key="3">
    <source>
        <dbReference type="ARBA" id="ARBA00001974"/>
    </source>
</evidence>
<evidence type="ECO:0000256" key="9">
    <source>
        <dbReference type="ARBA" id="ARBA00022827"/>
    </source>
</evidence>
<dbReference type="InterPro" id="IPR016156">
    <property type="entry name" value="FAD/NAD-linked_Rdtase_dimer_sf"/>
</dbReference>
<dbReference type="PRINTS" id="PR00411">
    <property type="entry name" value="PNDRDTASEI"/>
</dbReference>
<dbReference type="GO" id="GO:0051539">
    <property type="term" value="F:4 iron, 4 sulfur cluster binding"/>
    <property type="evidence" value="ECO:0007669"/>
    <property type="project" value="UniProtKB-KW"/>
</dbReference>
<keyword evidence="11" id="KW-0408">Iron</keyword>
<dbReference type="InterPro" id="IPR006963">
    <property type="entry name" value="Mopterin_OxRdtase_4Fe-4S_dom"/>
</dbReference>
<keyword evidence="7" id="KW-0285">Flavoprotein</keyword>
<dbReference type="Gene3D" id="3.40.50.740">
    <property type="match status" value="1"/>
</dbReference>
<dbReference type="InterPro" id="IPR023753">
    <property type="entry name" value="FAD/NAD-binding_dom"/>
</dbReference>
<comment type="cofactor">
    <cofactor evidence="3">
        <name>FAD</name>
        <dbReference type="ChEBI" id="CHEBI:57692"/>
    </cofactor>
</comment>
<dbReference type="Pfam" id="PF18267">
    <property type="entry name" value="Rubredoxin_C"/>
    <property type="match status" value="1"/>
</dbReference>
<dbReference type="CDD" id="cd02791">
    <property type="entry name" value="MopB_CT_Nitrate-R-NapA-like"/>
    <property type="match status" value="1"/>
</dbReference>
<dbReference type="SUPFAM" id="SSF53706">
    <property type="entry name" value="Formate dehydrogenase/DMSO reductase, domains 1-3"/>
    <property type="match status" value="1"/>
</dbReference>
<evidence type="ECO:0000256" key="8">
    <source>
        <dbReference type="ARBA" id="ARBA00022723"/>
    </source>
</evidence>
<dbReference type="GO" id="GO:0042128">
    <property type="term" value="P:nitrate assimilation"/>
    <property type="evidence" value="ECO:0007669"/>
    <property type="project" value="UniProtKB-KW"/>
</dbReference>
<evidence type="ECO:0000256" key="2">
    <source>
        <dbReference type="ARBA" id="ARBA00001966"/>
    </source>
</evidence>
<dbReference type="Pfam" id="PF07992">
    <property type="entry name" value="Pyr_redox_2"/>
    <property type="match status" value="1"/>
</dbReference>
<feature type="domain" description="4Fe-4S Mo/W bis-MGD-type" evidence="14">
    <location>
        <begin position="8"/>
        <end position="64"/>
    </location>
</feature>
<dbReference type="Pfam" id="PF01568">
    <property type="entry name" value="Molydop_binding"/>
    <property type="match status" value="1"/>
</dbReference>
<evidence type="ECO:0000256" key="13">
    <source>
        <dbReference type="ARBA" id="ARBA00023063"/>
    </source>
</evidence>
<dbReference type="PANTHER" id="PTHR43105">
    <property type="entry name" value="RESPIRATORY NITRATE REDUCTASE"/>
    <property type="match status" value="1"/>
</dbReference>
<keyword evidence="13" id="KW-0534">Nitrate assimilation</keyword>
<dbReference type="InterPro" id="IPR041575">
    <property type="entry name" value="Rubredoxin_C"/>
</dbReference>
<dbReference type="GO" id="GO:0046872">
    <property type="term" value="F:metal ion binding"/>
    <property type="evidence" value="ECO:0007669"/>
    <property type="project" value="UniProtKB-KW"/>
</dbReference>
<dbReference type="Gene3D" id="3.40.228.10">
    <property type="entry name" value="Dimethylsulfoxide Reductase, domain 2"/>
    <property type="match status" value="1"/>
</dbReference>